<dbReference type="Proteomes" id="UP000199406">
    <property type="component" value="Unassembled WGS sequence"/>
</dbReference>
<dbReference type="RefSeq" id="WP_176946231.1">
    <property type="nucleotide sequence ID" value="NZ_FNBT01000001.1"/>
</dbReference>
<name>A0A1G7HRL6_9ACTN</name>
<evidence type="ECO:0000313" key="2">
    <source>
        <dbReference type="Proteomes" id="UP000199406"/>
    </source>
</evidence>
<keyword evidence="2" id="KW-1185">Reference proteome</keyword>
<gene>
    <name evidence="1" type="ORF">SAMN05660662_0784</name>
</gene>
<sequence>MHPLVASPARPVHDEPDLLPLWTVDDLHDADLDLFLADRLAESAAALRAVAASITSRL</sequence>
<evidence type="ECO:0000313" key="1">
    <source>
        <dbReference type="EMBL" id="SDF03092.1"/>
    </source>
</evidence>
<accession>A0A1G7HRL6</accession>
<reference evidence="2" key="1">
    <citation type="submission" date="2016-10" db="EMBL/GenBank/DDBJ databases">
        <authorList>
            <person name="Varghese N."/>
            <person name="Submissions S."/>
        </authorList>
    </citation>
    <scope>NUCLEOTIDE SEQUENCE [LARGE SCALE GENOMIC DNA]</scope>
    <source>
        <strain evidence="2">DSM 44268</strain>
    </source>
</reference>
<organism evidence="1 2">
    <name type="scientific">Blastococcus aurantiacus</name>
    <dbReference type="NCBI Taxonomy" id="1550231"/>
    <lineage>
        <taxon>Bacteria</taxon>
        <taxon>Bacillati</taxon>
        <taxon>Actinomycetota</taxon>
        <taxon>Actinomycetes</taxon>
        <taxon>Geodermatophilales</taxon>
        <taxon>Geodermatophilaceae</taxon>
        <taxon>Blastococcus</taxon>
    </lineage>
</organism>
<dbReference type="STRING" id="1550231.SAMN05660662_0784"/>
<proteinExistence type="predicted"/>
<protein>
    <submittedName>
        <fullName evidence="1">Uncharacterized protein</fullName>
    </submittedName>
</protein>
<dbReference type="EMBL" id="FNBT01000001">
    <property type="protein sequence ID" value="SDF03092.1"/>
    <property type="molecule type" value="Genomic_DNA"/>
</dbReference>
<dbReference type="AlphaFoldDB" id="A0A1G7HRL6"/>